<name>A0A815XAN6_9BILA</name>
<dbReference type="EMBL" id="CAJOBC010093335">
    <property type="protein sequence ID" value="CAF4416294.1"/>
    <property type="molecule type" value="Genomic_DNA"/>
</dbReference>
<accession>A0A815XAN6</accession>
<dbReference type="Proteomes" id="UP000681722">
    <property type="component" value="Unassembled WGS sequence"/>
</dbReference>
<evidence type="ECO:0000313" key="1">
    <source>
        <dbReference type="EMBL" id="CAF1555155.1"/>
    </source>
</evidence>
<comment type="caution">
    <text evidence="1">The sequence shown here is derived from an EMBL/GenBank/DDBJ whole genome shotgun (WGS) entry which is preliminary data.</text>
</comment>
<dbReference type="Proteomes" id="UP000663829">
    <property type="component" value="Unassembled WGS sequence"/>
</dbReference>
<dbReference type="AlphaFoldDB" id="A0A815XAN6"/>
<gene>
    <name evidence="1" type="ORF">GPM918_LOCUS39438</name>
    <name evidence="2" type="ORF">SRO942_LOCUS40309</name>
</gene>
<feature type="non-terminal residue" evidence="1">
    <location>
        <position position="115"/>
    </location>
</feature>
<protein>
    <submittedName>
        <fullName evidence="1">Uncharacterized protein</fullName>
    </submittedName>
</protein>
<keyword evidence="3" id="KW-1185">Reference proteome</keyword>
<organism evidence="1 3">
    <name type="scientific">Didymodactylos carnosus</name>
    <dbReference type="NCBI Taxonomy" id="1234261"/>
    <lineage>
        <taxon>Eukaryota</taxon>
        <taxon>Metazoa</taxon>
        <taxon>Spiralia</taxon>
        <taxon>Gnathifera</taxon>
        <taxon>Rotifera</taxon>
        <taxon>Eurotatoria</taxon>
        <taxon>Bdelloidea</taxon>
        <taxon>Philodinida</taxon>
        <taxon>Philodinidae</taxon>
        <taxon>Didymodactylos</taxon>
    </lineage>
</organism>
<dbReference type="EMBL" id="CAJNOQ010027636">
    <property type="protein sequence ID" value="CAF1555155.1"/>
    <property type="molecule type" value="Genomic_DNA"/>
</dbReference>
<proteinExistence type="predicted"/>
<evidence type="ECO:0000313" key="3">
    <source>
        <dbReference type="Proteomes" id="UP000663829"/>
    </source>
</evidence>
<evidence type="ECO:0000313" key="2">
    <source>
        <dbReference type="EMBL" id="CAF4416294.1"/>
    </source>
</evidence>
<reference evidence="1" key="1">
    <citation type="submission" date="2021-02" db="EMBL/GenBank/DDBJ databases">
        <authorList>
            <person name="Nowell W R."/>
        </authorList>
    </citation>
    <scope>NUCLEOTIDE SEQUENCE</scope>
</reference>
<sequence length="115" mass="13214">MWVSHCLAIVMFYKRLINDKQNFVLFRYDGVIVTIKTKILITGQHIMDHISSKICLVEQEVEVEGFLIIGGCVQFDPIFSYTLKSFKVLLYNKCSSSKIWFCATINVVEEEAVSP</sequence>